<keyword evidence="5" id="KW-0677">Repeat</keyword>
<dbReference type="SUPFAM" id="SSF103506">
    <property type="entry name" value="Mitochondrial carrier"/>
    <property type="match status" value="1"/>
</dbReference>
<protein>
    <recommendedName>
        <fullName evidence="13">Tricarboxylate transporter</fullName>
    </recommendedName>
</protein>
<dbReference type="AlphaFoldDB" id="A0AAV0TDG1"/>
<dbReference type="InterPro" id="IPR023395">
    <property type="entry name" value="MCP_dom_sf"/>
</dbReference>
<evidence type="ECO:0000256" key="6">
    <source>
        <dbReference type="ARBA" id="ARBA00022989"/>
    </source>
</evidence>
<evidence type="ECO:0000256" key="9">
    <source>
        <dbReference type="PROSITE-ProRule" id="PRU00282"/>
    </source>
</evidence>
<dbReference type="EMBL" id="CANTFL010000174">
    <property type="protein sequence ID" value="CAI5717430.1"/>
    <property type="molecule type" value="Genomic_DNA"/>
</dbReference>
<gene>
    <name evidence="11" type="ORF">HBR001_LOCUS1815</name>
</gene>
<keyword evidence="3 10" id="KW-0813">Transport</keyword>
<evidence type="ECO:0000256" key="8">
    <source>
        <dbReference type="ARBA" id="ARBA00023136"/>
    </source>
</evidence>
<feature type="repeat" description="Solcar" evidence="9">
    <location>
        <begin position="6"/>
        <end position="92"/>
    </location>
</feature>
<sequence length="296" mass="32178">MVTKSKNPMVATTAGAIAGGIETLSIWPMEMIKTNLQLGTMRAQYTGMVSGFRYHIQTDGVGSLYRGLAPVLVGSIPKAGIRFGAFDYMKRKLADENGTTSATRNLAAGMMAGAVEAILATTPIETVKTKLIGANAGVWEGTKLIVAQEGLRGMYQGLWATILKQSTNQGLRFMWFSEFQKHVSPDFLERHGVIRDAQNMTGSQRASLSLIGGMTAGIFSVFGNNPFDVVKTRMQGLQAQNYKSTLDCFHQMLRHEGVASFYAGVVPRLGRVIPGQGIIFMSYDSITQTVSRYLEG</sequence>
<dbReference type="InterPro" id="IPR049563">
    <property type="entry name" value="TXTP-like"/>
</dbReference>
<reference evidence="11" key="1">
    <citation type="submission" date="2022-12" db="EMBL/GenBank/DDBJ databases">
        <authorList>
            <person name="Webb A."/>
        </authorList>
    </citation>
    <scope>NUCLEOTIDE SEQUENCE</scope>
    <source>
        <strain evidence="11">Hp1</strain>
    </source>
</reference>
<dbReference type="InterPro" id="IPR018108">
    <property type="entry name" value="MCP_transmembrane"/>
</dbReference>
<keyword evidence="6" id="KW-1133">Transmembrane helix</keyword>
<dbReference type="PANTHER" id="PTHR45788:SF4">
    <property type="entry name" value="TRICARBOXYLATE TRANSPORT PROTEIN, MITOCHONDRIAL"/>
    <property type="match status" value="1"/>
</dbReference>
<evidence type="ECO:0000256" key="7">
    <source>
        <dbReference type="ARBA" id="ARBA00023128"/>
    </source>
</evidence>
<keyword evidence="8 9" id="KW-0472">Membrane</keyword>
<dbReference type="GO" id="GO:0031966">
    <property type="term" value="C:mitochondrial membrane"/>
    <property type="evidence" value="ECO:0007669"/>
    <property type="project" value="UniProtKB-SubCell"/>
</dbReference>
<keyword evidence="12" id="KW-1185">Reference proteome</keyword>
<feature type="repeat" description="Solcar" evidence="9">
    <location>
        <begin position="204"/>
        <end position="289"/>
    </location>
</feature>
<dbReference type="GO" id="GO:0071913">
    <property type="term" value="F:citrate secondary active transmembrane transporter activity"/>
    <property type="evidence" value="ECO:0007669"/>
    <property type="project" value="TreeGrafter"/>
</dbReference>
<dbReference type="PROSITE" id="PS50920">
    <property type="entry name" value="SOLCAR"/>
    <property type="match status" value="3"/>
</dbReference>
<comment type="caution">
    <text evidence="11">The sequence shown here is derived from an EMBL/GenBank/DDBJ whole genome shotgun (WGS) entry which is preliminary data.</text>
</comment>
<evidence type="ECO:0000256" key="10">
    <source>
        <dbReference type="RuleBase" id="RU000488"/>
    </source>
</evidence>
<dbReference type="Proteomes" id="UP001162031">
    <property type="component" value="Unassembled WGS sequence"/>
</dbReference>
<dbReference type="Gene3D" id="1.50.40.10">
    <property type="entry name" value="Mitochondrial carrier domain"/>
    <property type="match status" value="1"/>
</dbReference>
<evidence type="ECO:0000256" key="3">
    <source>
        <dbReference type="ARBA" id="ARBA00022448"/>
    </source>
</evidence>
<keyword evidence="4 9" id="KW-0812">Transmembrane</keyword>
<dbReference type="Pfam" id="PF00153">
    <property type="entry name" value="Mito_carr"/>
    <property type="match status" value="3"/>
</dbReference>
<dbReference type="PANTHER" id="PTHR45788">
    <property type="entry name" value="SUCCINATE/FUMARATE MITOCHONDRIAL TRANSPORTER-RELATED"/>
    <property type="match status" value="1"/>
</dbReference>
<accession>A0AAV0TDG1</accession>
<name>A0AAV0TDG1_HYABA</name>
<evidence type="ECO:0000313" key="12">
    <source>
        <dbReference type="Proteomes" id="UP001162031"/>
    </source>
</evidence>
<dbReference type="GO" id="GO:0006843">
    <property type="term" value="P:mitochondrial citrate transmembrane transport"/>
    <property type="evidence" value="ECO:0007669"/>
    <property type="project" value="TreeGrafter"/>
</dbReference>
<organism evidence="11 12">
    <name type="scientific">Hyaloperonospora brassicae</name>
    <name type="common">Brassica downy mildew</name>
    <name type="synonym">Peronospora brassicae</name>
    <dbReference type="NCBI Taxonomy" id="162125"/>
    <lineage>
        <taxon>Eukaryota</taxon>
        <taxon>Sar</taxon>
        <taxon>Stramenopiles</taxon>
        <taxon>Oomycota</taxon>
        <taxon>Peronosporomycetes</taxon>
        <taxon>Peronosporales</taxon>
        <taxon>Peronosporaceae</taxon>
        <taxon>Hyaloperonospora</taxon>
    </lineage>
</organism>
<evidence type="ECO:0000256" key="2">
    <source>
        <dbReference type="ARBA" id="ARBA00006375"/>
    </source>
</evidence>
<comment type="similarity">
    <text evidence="2 10">Belongs to the mitochondrial carrier (TC 2.A.29) family.</text>
</comment>
<evidence type="ECO:0000313" key="11">
    <source>
        <dbReference type="EMBL" id="CAI5717430.1"/>
    </source>
</evidence>
<feature type="repeat" description="Solcar" evidence="9">
    <location>
        <begin position="100"/>
        <end position="182"/>
    </location>
</feature>
<dbReference type="FunFam" id="1.50.40.10:FF:000140">
    <property type="entry name" value="Mitochondriale tricarboxylate carrier protein"/>
    <property type="match status" value="1"/>
</dbReference>
<comment type="subcellular location">
    <subcellularLocation>
        <location evidence="1">Mitochondrion membrane</location>
        <topology evidence="1">Multi-pass membrane protein</topology>
    </subcellularLocation>
</comment>
<evidence type="ECO:0008006" key="13">
    <source>
        <dbReference type="Google" id="ProtNLM"/>
    </source>
</evidence>
<evidence type="ECO:0000256" key="5">
    <source>
        <dbReference type="ARBA" id="ARBA00022737"/>
    </source>
</evidence>
<keyword evidence="7" id="KW-0496">Mitochondrion</keyword>
<evidence type="ECO:0000256" key="4">
    <source>
        <dbReference type="ARBA" id="ARBA00022692"/>
    </source>
</evidence>
<evidence type="ECO:0000256" key="1">
    <source>
        <dbReference type="ARBA" id="ARBA00004225"/>
    </source>
</evidence>
<proteinExistence type="inferred from homology"/>